<keyword evidence="1" id="KW-1133">Transmembrane helix</keyword>
<dbReference type="AlphaFoldDB" id="U1NAT9"/>
<name>U1NAT9_9EURY</name>
<evidence type="ECO:0000313" key="2">
    <source>
        <dbReference type="EMBL" id="ERG93733.1"/>
    </source>
</evidence>
<dbReference type="EMBL" id="KE356561">
    <property type="protein sequence ID" value="ERG93733.1"/>
    <property type="molecule type" value="Genomic_DNA"/>
</dbReference>
<evidence type="ECO:0000313" key="3">
    <source>
        <dbReference type="Proteomes" id="UP000030710"/>
    </source>
</evidence>
<keyword evidence="1" id="KW-0472">Membrane</keyword>
<dbReference type="Pfam" id="PF25949">
    <property type="entry name" value="DUF7987"/>
    <property type="match status" value="1"/>
</dbReference>
<feature type="transmembrane region" description="Helical" evidence="1">
    <location>
        <begin position="17"/>
        <end position="34"/>
    </location>
</feature>
<dbReference type="HOGENOM" id="CLU_206907_0_0_2"/>
<evidence type="ECO:0000256" key="1">
    <source>
        <dbReference type="SAM" id="Phobius"/>
    </source>
</evidence>
<dbReference type="RefSeq" id="WP_021053227.1">
    <property type="nucleotide sequence ID" value="NZ_KE356561.1"/>
</dbReference>
<proteinExistence type="predicted"/>
<sequence>MLEQSPNPEAGLVSTELKIRVGFLVLGIISWLGVKRVTDNRRLQFLVLHGVGNVVPTLIIEWRD</sequence>
<reference evidence="2 3" key="1">
    <citation type="journal article" date="2013" name="PLoS ONE">
        <title>Assembly-driven community genomics of a hypersaline microbial ecosystem.</title>
        <authorList>
            <person name="Podell S."/>
            <person name="Ugalde J.A."/>
            <person name="Narasingarao P."/>
            <person name="Banfield J.F."/>
            <person name="Heidelberg K.B."/>
            <person name="Allen E.E."/>
        </authorList>
    </citation>
    <scope>NUCLEOTIDE SEQUENCE [LARGE SCALE GENOMIC DNA]</scope>
    <source>
        <strain evidence="3">J07HQW2</strain>
    </source>
</reference>
<protein>
    <submittedName>
        <fullName evidence="2">Uncharacterized protein</fullName>
    </submittedName>
</protein>
<gene>
    <name evidence="2" type="ORF">J07HQW2_00167</name>
</gene>
<dbReference type="Proteomes" id="UP000030710">
    <property type="component" value="Unassembled WGS sequence"/>
</dbReference>
<keyword evidence="1" id="KW-0812">Transmembrane</keyword>
<organism evidence="2 3">
    <name type="scientific">Haloquadratum walsbyi J07HQW2</name>
    <dbReference type="NCBI Taxonomy" id="1238425"/>
    <lineage>
        <taxon>Archaea</taxon>
        <taxon>Methanobacteriati</taxon>
        <taxon>Methanobacteriota</taxon>
        <taxon>Stenosarchaea group</taxon>
        <taxon>Halobacteria</taxon>
        <taxon>Halobacteriales</taxon>
        <taxon>Haloferacaceae</taxon>
        <taxon>Haloquadratum</taxon>
    </lineage>
</organism>
<dbReference type="InterPro" id="IPR058293">
    <property type="entry name" value="DUF7987"/>
</dbReference>
<accession>U1NAT9</accession>